<dbReference type="RefSeq" id="WP_021875608.1">
    <property type="nucleotide sequence ID" value="NZ_CP018624.1"/>
</dbReference>
<dbReference type="InterPro" id="IPR010559">
    <property type="entry name" value="Sig_transdc_His_kin_internal"/>
</dbReference>
<gene>
    <name evidence="3" type="ORF">K4H94_00020</name>
</gene>
<name>A0ABD4RDW0_9CLOT</name>
<dbReference type="Proteomes" id="UP000775179">
    <property type="component" value="Unassembled WGS sequence"/>
</dbReference>
<dbReference type="KEGG" id="cchv:BTM20_07050"/>
<reference evidence="3 4" key="1">
    <citation type="submission" date="2021-08" db="EMBL/GenBank/DDBJ databases">
        <title>Genome sequence analysis of Clostridium chauvoei strains of European origin and evaluation of typing options for outbreak investigations.</title>
        <authorList>
            <person name="Abdel-Glil M."/>
            <person name="Thomas P."/>
            <person name="Seyboldt C."/>
        </authorList>
    </citation>
    <scope>NUCLEOTIDE SEQUENCE [LARGE SCALE GENOMIC DNA]</scope>
    <source>
        <strain evidence="3 4">S0260-09</strain>
    </source>
</reference>
<dbReference type="PANTHER" id="PTHR34220:SF7">
    <property type="entry name" value="SENSOR HISTIDINE KINASE YPDA"/>
    <property type="match status" value="1"/>
</dbReference>
<evidence type="ECO:0000313" key="3">
    <source>
        <dbReference type="EMBL" id="MBX7289436.1"/>
    </source>
</evidence>
<comment type="caution">
    <text evidence="3">The sequence shown here is derived from an EMBL/GenBank/DDBJ whole genome shotgun (WGS) entry which is preliminary data.</text>
</comment>
<dbReference type="Pfam" id="PF10114">
    <property type="entry name" value="PocR"/>
    <property type="match status" value="1"/>
</dbReference>
<dbReference type="InterPro" id="IPR036890">
    <property type="entry name" value="HATPase_C_sf"/>
</dbReference>
<proteinExistence type="predicted"/>
<organism evidence="3 4">
    <name type="scientific">Clostridium chauvoei</name>
    <dbReference type="NCBI Taxonomy" id="46867"/>
    <lineage>
        <taxon>Bacteria</taxon>
        <taxon>Bacillati</taxon>
        <taxon>Bacillota</taxon>
        <taxon>Clostridia</taxon>
        <taxon>Eubacteriales</taxon>
        <taxon>Clostridiaceae</taxon>
        <taxon>Clostridium</taxon>
    </lineage>
</organism>
<dbReference type="InterPro" id="IPR050640">
    <property type="entry name" value="Bact_2-comp_sensor_kinase"/>
</dbReference>
<dbReference type="PANTHER" id="PTHR34220">
    <property type="entry name" value="SENSOR HISTIDINE KINASE YPDA"/>
    <property type="match status" value="1"/>
</dbReference>
<dbReference type="AlphaFoldDB" id="A0ABD4RDW0"/>
<protein>
    <submittedName>
        <fullName evidence="3">PocR ligand-binding domain-containing protein</fullName>
    </submittedName>
</protein>
<dbReference type="EMBL" id="JAIFTX010000001">
    <property type="protein sequence ID" value="MBX7289436.1"/>
    <property type="molecule type" value="Genomic_DNA"/>
</dbReference>
<evidence type="ECO:0000259" key="1">
    <source>
        <dbReference type="Pfam" id="PF06580"/>
    </source>
</evidence>
<sequence length="396" mass="45853">MDRNRQLEDLIDIDLLQDLQDKLAEITDLAFNIVDFRGNPINNYSNFCDFCSSLRSIEEGLDLCCSANAHGGLESAIRKKPYIFKCPAGLVDIAIPIVIDNQYIGAVFFGQVKTDKEEFSSNKKSKEIIRLFKKYPIIKRKYEDIRYVEYSKLKSIYSVVEIIVNQLINKSDLNRLKEEITFNNIKLKKQEDEISYLKNKLIFSDFKFLQTPLSLNFQLNTLNSISNLALIEDSKKTQEAICTFSDITRYLSKNIGKQVTIEEEVKNINNYLKIQSLRFEDRIKCKINIEDRAKGLKIIPMTLLYFIEYIITHSLSYKKKDGFIVINGKIIENEGVIIIEDNGIGIKENEIFFMLNNSDSNIGDLFNNYYGKEYKIKITSRENLGNIIKIKIPLNK</sequence>
<dbReference type="SUPFAM" id="SSF55874">
    <property type="entry name" value="ATPase domain of HSP90 chaperone/DNA topoisomerase II/histidine kinase"/>
    <property type="match status" value="1"/>
</dbReference>
<feature type="domain" description="PocR" evidence="2">
    <location>
        <begin position="9"/>
        <end position="170"/>
    </location>
</feature>
<accession>A0ABD4RDW0</accession>
<dbReference type="GeneID" id="66301621"/>
<dbReference type="Pfam" id="PF06580">
    <property type="entry name" value="His_kinase"/>
    <property type="match status" value="1"/>
</dbReference>
<evidence type="ECO:0000259" key="2">
    <source>
        <dbReference type="Pfam" id="PF10114"/>
    </source>
</evidence>
<dbReference type="InterPro" id="IPR018771">
    <property type="entry name" value="PocR_dom"/>
</dbReference>
<evidence type="ECO:0000313" key="4">
    <source>
        <dbReference type="Proteomes" id="UP000775179"/>
    </source>
</evidence>
<feature type="domain" description="Signal transduction histidine kinase internal region" evidence="1">
    <location>
        <begin position="206"/>
        <end position="283"/>
    </location>
</feature>